<organism evidence="1 2">
    <name type="scientific">Pigmentiphaga daeguensis</name>
    <dbReference type="NCBI Taxonomy" id="414049"/>
    <lineage>
        <taxon>Bacteria</taxon>
        <taxon>Pseudomonadati</taxon>
        <taxon>Pseudomonadota</taxon>
        <taxon>Betaproteobacteria</taxon>
        <taxon>Burkholderiales</taxon>
        <taxon>Alcaligenaceae</taxon>
        <taxon>Pigmentiphaga</taxon>
    </lineage>
</organism>
<dbReference type="EMBL" id="BAAAEN010000059">
    <property type="protein sequence ID" value="GAA0535120.1"/>
    <property type="molecule type" value="Genomic_DNA"/>
</dbReference>
<comment type="caution">
    <text evidence="1">The sequence shown here is derived from an EMBL/GenBank/DDBJ whole genome shotgun (WGS) entry which is preliminary data.</text>
</comment>
<evidence type="ECO:0000313" key="2">
    <source>
        <dbReference type="Proteomes" id="UP001501706"/>
    </source>
</evidence>
<gene>
    <name evidence="1" type="ORF">GCM10009097_59840</name>
</gene>
<sequence>MKKGAYSEAMEDAGYSTEPVRPWGCCHVAGCVMPGTMTSSTSGTSEWFCRFHFGAPAATWGDITARVANRQALFDVGRSLSASTPNTTISTAAIRTIEAARRRDLLELPADKKRTARNLGRHMMAVLENEVKRPQQQPQMGTMGELIAESEEIGA</sequence>
<dbReference type="RefSeq" id="WP_343928870.1">
    <property type="nucleotide sequence ID" value="NZ_BAAAEN010000059.1"/>
</dbReference>
<keyword evidence="2" id="KW-1185">Reference proteome</keyword>
<proteinExistence type="predicted"/>
<accession>A0ABN1D5S2</accession>
<dbReference type="Proteomes" id="UP001501706">
    <property type="component" value="Unassembled WGS sequence"/>
</dbReference>
<name>A0ABN1D5S2_9BURK</name>
<protein>
    <submittedName>
        <fullName evidence="1">Phage protein</fullName>
    </submittedName>
</protein>
<evidence type="ECO:0000313" key="1">
    <source>
        <dbReference type="EMBL" id="GAA0535120.1"/>
    </source>
</evidence>
<reference evidence="1 2" key="1">
    <citation type="journal article" date="2019" name="Int. J. Syst. Evol. Microbiol.">
        <title>The Global Catalogue of Microorganisms (GCM) 10K type strain sequencing project: providing services to taxonomists for standard genome sequencing and annotation.</title>
        <authorList>
            <consortium name="The Broad Institute Genomics Platform"/>
            <consortium name="The Broad Institute Genome Sequencing Center for Infectious Disease"/>
            <person name="Wu L."/>
            <person name="Ma J."/>
        </authorList>
    </citation>
    <scope>NUCLEOTIDE SEQUENCE [LARGE SCALE GENOMIC DNA]</scope>
    <source>
        <strain evidence="1 2">JCM 14330</strain>
    </source>
</reference>